<comment type="caution">
    <text evidence="9">The sequence shown here is derived from an EMBL/GenBank/DDBJ whole genome shotgun (WGS) entry which is preliminary data.</text>
</comment>
<dbReference type="SUPFAM" id="SSF103473">
    <property type="entry name" value="MFS general substrate transporter"/>
    <property type="match status" value="1"/>
</dbReference>
<dbReference type="InterPro" id="IPR011701">
    <property type="entry name" value="MFS"/>
</dbReference>
<protein>
    <recommendedName>
        <fullName evidence="8">Major facilitator superfamily (MFS) profile domain-containing protein</fullName>
    </recommendedName>
</protein>
<feature type="transmembrane region" description="Helical" evidence="7">
    <location>
        <begin position="148"/>
        <end position="168"/>
    </location>
</feature>
<feature type="transmembrane region" description="Helical" evidence="7">
    <location>
        <begin position="312"/>
        <end position="330"/>
    </location>
</feature>
<keyword evidence="2" id="KW-0813">Transport</keyword>
<dbReference type="PRINTS" id="PR01035">
    <property type="entry name" value="TCRTETA"/>
</dbReference>
<feature type="transmembrane region" description="Helical" evidence="7">
    <location>
        <begin position="87"/>
        <end position="107"/>
    </location>
</feature>
<feature type="domain" description="Major facilitator superfamily (MFS) profile" evidence="8">
    <location>
        <begin position="53"/>
        <end position="419"/>
    </location>
</feature>
<dbReference type="CDD" id="cd17330">
    <property type="entry name" value="MFS_SLC46_TetA_like"/>
    <property type="match status" value="1"/>
</dbReference>
<gene>
    <name evidence="9" type="ORF">CF165_08520</name>
</gene>
<dbReference type="Proteomes" id="UP000215199">
    <property type="component" value="Unassembled WGS sequence"/>
</dbReference>
<keyword evidence="5 7" id="KW-0472">Membrane</keyword>
<evidence type="ECO:0000256" key="7">
    <source>
        <dbReference type="SAM" id="Phobius"/>
    </source>
</evidence>
<dbReference type="GO" id="GO:0022857">
    <property type="term" value="F:transmembrane transporter activity"/>
    <property type="evidence" value="ECO:0007669"/>
    <property type="project" value="InterPro"/>
</dbReference>
<organism evidence="9 10">
    <name type="scientific">Amycolatopsis vastitatis</name>
    <dbReference type="NCBI Taxonomy" id="1905142"/>
    <lineage>
        <taxon>Bacteria</taxon>
        <taxon>Bacillati</taxon>
        <taxon>Actinomycetota</taxon>
        <taxon>Actinomycetes</taxon>
        <taxon>Pseudonocardiales</taxon>
        <taxon>Pseudonocardiaceae</taxon>
        <taxon>Amycolatopsis</taxon>
    </lineage>
</organism>
<dbReference type="InterPro" id="IPR020846">
    <property type="entry name" value="MFS_dom"/>
</dbReference>
<feature type="transmembrane region" description="Helical" evidence="7">
    <location>
        <begin position="53"/>
        <end position="75"/>
    </location>
</feature>
<feature type="region of interest" description="Disordered" evidence="6">
    <location>
        <begin position="423"/>
        <end position="442"/>
    </location>
</feature>
<evidence type="ECO:0000256" key="4">
    <source>
        <dbReference type="ARBA" id="ARBA00022989"/>
    </source>
</evidence>
<feature type="transmembrane region" description="Helical" evidence="7">
    <location>
        <begin position="180"/>
        <end position="199"/>
    </location>
</feature>
<sequence length="442" mass="44543">MRRMVVKAEIGEEKLVPPGVADNRSTTWRSITRCSRQDPPGSREEPKIPRENALPALCATVFVDLLSFTLVLPSLPFRVGVLGGGGIWLGVLLTSYSVSQAAAAPVLGRLADRHGRRRLLLLSLAGTAVSLAVMGAAGTLWVLLPARVVAGICGGSIGVAQAFAADLSGPQHRTKAMGQVGAAIGLAFTAGPALGALAAPLGFDVTAYIAAALAAGNLVQAWKTLPAGRPPATGTKASPRRVIAPWPLLVAGFATMAAFVGMETTLAFLAAERFGAGPGFVGILLCLAGAALFLVQGLLVARASRRWGETRVALAGAVAMAAGLGVLPFAPMPFFVVAVVVLSAGDGLVTATVASMLAGAGPPGQRGARMGQGQSVAATARALGPLGSGVLFDVGAWLPYAVGAVLSAGVAVVVNLGRNAVTSASGSRAETTDRSNSQPGSR</sequence>
<dbReference type="PANTHER" id="PTHR23504:SF15">
    <property type="entry name" value="MAJOR FACILITATOR SUPERFAMILY (MFS) PROFILE DOMAIN-CONTAINING PROTEIN"/>
    <property type="match status" value="1"/>
</dbReference>
<evidence type="ECO:0000256" key="1">
    <source>
        <dbReference type="ARBA" id="ARBA00004651"/>
    </source>
</evidence>
<dbReference type="InterPro" id="IPR036259">
    <property type="entry name" value="MFS_trans_sf"/>
</dbReference>
<feature type="transmembrane region" description="Helical" evidence="7">
    <location>
        <begin position="205"/>
        <end position="222"/>
    </location>
</feature>
<dbReference type="Gene3D" id="1.20.1250.20">
    <property type="entry name" value="MFS general substrate transporter like domains"/>
    <property type="match status" value="1"/>
</dbReference>
<reference evidence="10" key="1">
    <citation type="submission" date="2017-07" db="EMBL/GenBank/DDBJ databases">
        <title>Comparative genome mining reveals phylogenetic distribution patterns of secondary metabolites in Amycolatopsis.</title>
        <authorList>
            <person name="Adamek M."/>
            <person name="Alanjary M."/>
            <person name="Sales-Ortells H."/>
            <person name="Goodfellow M."/>
            <person name="Bull A.T."/>
            <person name="Kalinowski J."/>
            <person name="Ziemert N."/>
        </authorList>
    </citation>
    <scope>NUCLEOTIDE SEQUENCE [LARGE SCALE GENOMIC DNA]</scope>
    <source>
        <strain evidence="10">H5</strain>
    </source>
</reference>
<dbReference type="Pfam" id="PF07690">
    <property type="entry name" value="MFS_1"/>
    <property type="match status" value="1"/>
</dbReference>
<dbReference type="GO" id="GO:0005886">
    <property type="term" value="C:plasma membrane"/>
    <property type="evidence" value="ECO:0007669"/>
    <property type="project" value="UniProtKB-SubCell"/>
</dbReference>
<evidence type="ECO:0000256" key="2">
    <source>
        <dbReference type="ARBA" id="ARBA00022448"/>
    </source>
</evidence>
<dbReference type="AlphaFoldDB" id="A0A229TEX0"/>
<keyword evidence="3 7" id="KW-0812">Transmembrane</keyword>
<evidence type="ECO:0000256" key="5">
    <source>
        <dbReference type="ARBA" id="ARBA00023136"/>
    </source>
</evidence>
<name>A0A229TEX0_9PSEU</name>
<dbReference type="InterPro" id="IPR001958">
    <property type="entry name" value="Tet-R_TetA/multi-R_MdtG-like"/>
</dbReference>
<dbReference type="PROSITE" id="PS50850">
    <property type="entry name" value="MFS"/>
    <property type="match status" value="1"/>
</dbReference>
<dbReference type="EMBL" id="NMUL01000007">
    <property type="protein sequence ID" value="OXM69550.1"/>
    <property type="molecule type" value="Genomic_DNA"/>
</dbReference>
<feature type="transmembrane region" description="Helical" evidence="7">
    <location>
        <begin position="242"/>
        <end position="260"/>
    </location>
</feature>
<feature type="transmembrane region" description="Helical" evidence="7">
    <location>
        <begin position="280"/>
        <end position="300"/>
    </location>
</feature>
<comment type="subcellular location">
    <subcellularLocation>
        <location evidence="1">Cell membrane</location>
        <topology evidence="1">Multi-pass membrane protein</topology>
    </subcellularLocation>
</comment>
<proteinExistence type="predicted"/>
<evidence type="ECO:0000259" key="8">
    <source>
        <dbReference type="PROSITE" id="PS50850"/>
    </source>
</evidence>
<evidence type="ECO:0000256" key="3">
    <source>
        <dbReference type="ARBA" id="ARBA00022692"/>
    </source>
</evidence>
<evidence type="ECO:0000256" key="6">
    <source>
        <dbReference type="SAM" id="MobiDB-lite"/>
    </source>
</evidence>
<keyword evidence="4 7" id="KW-1133">Transmembrane helix</keyword>
<feature type="transmembrane region" description="Helical" evidence="7">
    <location>
        <begin position="119"/>
        <end position="142"/>
    </location>
</feature>
<keyword evidence="10" id="KW-1185">Reference proteome</keyword>
<accession>A0A229TEX0</accession>
<evidence type="ECO:0000313" key="9">
    <source>
        <dbReference type="EMBL" id="OXM69550.1"/>
    </source>
</evidence>
<evidence type="ECO:0000313" key="10">
    <source>
        <dbReference type="Proteomes" id="UP000215199"/>
    </source>
</evidence>
<dbReference type="PANTHER" id="PTHR23504">
    <property type="entry name" value="MAJOR FACILITATOR SUPERFAMILY DOMAIN-CONTAINING PROTEIN 10"/>
    <property type="match status" value="1"/>
</dbReference>